<feature type="compositionally biased region" description="Low complexity" evidence="1">
    <location>
        <begin position="94"/>
        <end position="119"/>
    </location>
</feature>
<dbReference type="EMBL" id="CP017641">
    <property type="protein sequence ID" value="APZ92568.1"/>
    <property type="molecule type" value="Genomic_DNA"/>
</dbReference>
<proteinExistence type="predicted"/>
<sequence>MLSVACPGCQSRLKMKPTLTGRRVKCPKCQTAIQVPLASDTNPTVQKKPQKPRSKPSPAKRPAKPEPSQRTLTPPEPDEAFPVLHLAPEPAADAAAVPNSAAPPELNFNTTSTSSTSASPRRRRRRSSVGVWLPMLMVLLGAAGALWYFMPAAKPPEITVKQFPDQAAVEGKLMTLAMPVTSTGAQQATQLKIVQAPDGATFDQATRVFKWTPTEADGPGQFDVIVHLIQGPNIVEAKFRVIVAEEDTAPVFQTIEPVSTKPLEEVVVTVQADDPDEPSVAVSYALAEPNAAATIDAETGELKFTPSEIMAGESVSVTVIAKEDSDASLSTTHDVTFQVGKFDNPVRQLVADLRKLDVDAEFEDAAAHDNPLPFTGSAGVLSFDGRSVSVFRYETAQDRQEDVQKVDVFGRKLFDSPWKNEEPLNVFANDELLVAFVGGDSNMLDPLSSVMDRPVAVVQKHEAPTPIVHQTPAMVAELMPLYEGRLKRPGKPRRLFTTDCYKDVRKVFADQFEKEFDSQIRTGVGDDYDELMEWFAERIDLKEEFFTAIRPEVDNVSTALQMFNQIRKTYPKQMDRYGSLAIACSVVWDNDRGVYNYRGHAERTHSTIPDTLLDGLSNFQYFVDAESVMQGRAQFVPWEFLIHLINDKTPVAERTWAVQAYLPTRQMFGKCYSDVPYDTRMLQTSSRECKLDGKEYNLPNIRQFGGVCAMQADYAARVGKSMGVPAEYVSGSGRYGGAHAWVMWVELQAVTQRSIKFTLESHGRYRGDHYYVGNMKEPQSGKRITDRLLELRLHQVGMDAMAKRHSDRVMAVYPGMAEELAFDFDTRLEYLSGAVALNPWSESAWTALSQISSGREPGKDEHKTMSILLDQLFVNFAAFPDFTLTIFADLISFEKEADKRIQYYYQLLDVYAAAQRPDLGFRALLQLSDLLEQEERTDEAIQTLAVAIQKYPDEGQYIPKMLDRLEGLAAAAGAVNQTLAEFYASFLPKIPQTRGGSPSKYCMQMYERAVPVFEQAGQQQLAQNYRTGALQLKSGMPQ</sequence>
<dbReference type="KEGG" id="fmr:Fuma_02179"/>
<dbReference type="CDD" id="cd11304">
    <property type="entry name" value="Cadherin_repeat"/>
    <property type="match status" value="1"/>
</dbReference>
<feature type="transmembrane region" description="Helical" evidence="2">
    <location>
        <begin position="129"/>
        <end position="150"/>
    </location>
</feature>
<keyword evidence="4" id="KW-1185">Reference proteome</keyword>
<evidence type="ECO:0000256" key="2">
    <source>
        <dbReference type="SAM" id="Phobius"/>
    </source>
</evidence>
<evidence type="ECO:0000313" key="4">
    <source>
        <dbReference type="Proteomes" id="UP000187735"/>
    </source>
</evidence>
<accession>A0A1P8WET6</accession>
<dbReference type="AlphaFoldDB" id="A0A1P8WET6"/>
<protein>
    <recommendedName>
        <fullName evidence="5">Cadherin domain-containing protein</fullName>
    </recommendedName>
</protein>
<keyword evidence="2" id="KW-1133">Transmembrane helix</keyword>
<dbReference type="Gene3D" id="2.60.40.10">
    <property type="entry name" value="Immunoglobulins"/>
    <property type="match status" value="1"/>
</dbReference>
<dbReference type="SUPFAM" id="SSF49313">
    <property type="entry name" value="Cadherin-like"/>
    <property type="match status" value="1"/>
</dbReference>
<keyword evidence="2" id="KW-0472">Membrane</keyword>
<evidence type="ECO:0000313" key="3">
    <source>
        <dbReference type="EMBL" id="APZ92568.1"/>
    </source>
</evidence>
<organism evidence="3 4">
    <name type="scientific">Fuerstiella marisgermanici</name>
    <dbReference type="NCBI Taxonomy" id="1891926"/>
    <lineage>
        <taxon>Bacteria</taxon>
        <taxon>Pseudomonadati</taxon>
        <taxon>Planctomycetota</taxon>
        <taxon>Planctomycetia</taxon>
        <taxon>Planctomycetales</taxon>
        <taxon>Planctomycetaceae</taxon>
        <taxon>Fuerstiella</taxon>
    </lineage>
</organism>
<dbReference type="STRING" id="1891926.Fuma_02179"/>
<feature type="region of interest" description="Disordered" evidence="1">
    <location>
        <begin position="94"/>
        <end position="126"/>
    </location>
</feature>
<dbReference type="InterPro" id="IPR013783">
    <property type="entry name" value="Ig-like_fold"/>
</dbReference>
<reference evidence="3 4" key="1">
    <citation type="journal article" date="2016" name="Front. Microbiol.">
        <title>Fuerstia marisgermanicae gen. nov., sp. nov., an Unusual Member of the Phylum Planctomycetes from the German Wadden Sea.</title>
        <authorList>
            <person name="Kohn T."/>
            <person name="Heuer A."/>
            <person name="Jogler M."/>
            <person name="Vollmers J."/>
            <person name="Boedeker C."/>
            <person name="Bunk B."/>
            <person name="Rast P."/>
            <person name="Borchert D."/>
            <person name="Glockner I."/>
            <person name="Freese H.M."/>
            <person name="Klenk H.P."/>
            <person name="Overmann J."/>
            <person name="Kaster A.K."/>
            <person name="Rohde M."/>
            <person name="Wiegand S."/>
            <person name="Jogler C."/>
        </authorList>
    </citation>
    <scope>NUCLEOTIDE SEQUENCE [LARGE SCALE GENOMIC DNA]</scope>
    <source>
        <strain evidence="3 4">NH11</strain>
    </source>
</reference>
<feature type="region of interest" description="Disordered" evidence="1">
    <location>
        <begin position="40"/>
        <end position="82"/>
    </location>
</feature>
<dbReference type="Proteomes" id="UP000187735">
    <property type="component" value="Chromosome"/>
</dbReference>
<dbReference type="GO" id="GO:0016020">
    <property type="term" value="C:membrane"/>
    <property type="evidence" value="ECO:0007669"/>
    <property type="project" value="InterPro"/>
</dbReference>
<keyword evidence="2" id="KW-0812">Transmembrane</keyword>
<dbReference type="Gene3D" id="2.60.40.60">
    <property type="entry name" value="Cadherins"/>
    <property type="match status" value="1"/>
</dbReference>
<dbReference type="GO" id="GO:0005509">
    <property type="term" value="F:calcium ion binding"/>
    <property type="evidence" value="ECO:0007669"/>
    <property type="project" value="InterPro"/>
</dbReference>
<evidence type="ECO:0000256" key="1">
    <source>
        <dbReference type="SAM" id="MobiDB-lite"/>
    </source>
</evidence>
<name>A0A1P8WET6_9PLAN</name>
<dbReference type="InterPro" id="IPR015919">
    <property type="entry name" value="Cadherin-like_sf"/>
</dbReference>
<gene>
    <name evidence="3" type="ORF">Fuma_02179</name>
</gene>
<evidence type="ECO:0008006" key="5">
    <source>
        <dbReference type="Google" id="ProtNLM"/>
    </source>
</evidence>